<evidence type="ECO:0000313" key="3">
    <source>
        <dbReference type="Proteomes" id="UP000298652"/>
    </source>
</evidence>
<keyword evidence="3" id="KW-1185">Reference proteome</keyword>
<evidence type="ECO:0000313" key="2">
    <source>
        <dbReference type="EMBL" id="TKV91533.1"/>
    </source>
</evidence>
<accession>A0A4U6SU85</accession>
<feature type="region of interest" description="Disordered" evidence="1">
    <location>
        <begin position="1"/>
        <end position="30"/>
    </location>
</feature>
<sequence>MQEAVNPPRPAGQREFRRKSPREAGYPAEKNGLLVRAPVLPAGQAGGAHEYRPAEGGGLLGGDGSSLAAASHQPLPRGKTHRQVASRFSLELALGAWLQRSKKKVSSARSKGWLGACDVGMVQSNRVIFALVMRWWCLPLI</sequence>
<dbReference type="AlphaFoldDB" id="A0A4U6SU85"/>
<organism evidence="2 3">
    <name type="scientific">Setaria viridis</name>
    <name type="common">Green bristlegrass</name>
    <name type="synonym">Setaria italica subsp. viridis</name>
    <dbReference type="NCBI Taxonomy" id="4556"/>
    <lineage>
        <taxon>Eukaryota</taxon>
        <taxon>Viridiplantae</taxon>
        <taxon>Streptophyta</taxon>
        <taxon>Embryophyta</taxon>
        <taxon>Tracheophyta</taxon>
        <taxon>Spermatophyta</taxon>
        <taxon>Magnoliopsida</taxon>
        <taxon>Liliopsida</taxon>
        <taxon>Poales</taxon>
        <taxon>Poaceae</taxon>
        <taxon>PACMAD clade</taxon>
        <taxon>Panicoideae</taxon>
        <taxon>Panicodae</taxon>
        <taxon>Paniceae</taxon>
        <taxon>Cenchrinae</taxon>
        <taxon>Setaria</taxon>
    </lineage>
</organism>
<feature type="compositionally biased region" description="Gly residues" evidence="1">
    <location>
        <begin position="55"/>
        <end position="64"/>
    </location>
</feature>
<dbReference type="Proteomes" id="UP000298652">
    <property type="component" value="Chromosome 9"/>
</dbReference>
<proteinExistence type="predicted"/>
<feature type="region of interest" description="Disordered" evidence="1">
    <location>
        <begin position="45"/>
        <end position="81"/>
    </location>
</feature>
<dbReference type="EMBL" id="CM016560">
    <property type="protein sequence ID" value="TKV91533.1"/>
    <property type="molecule type" value="Genomic_DNA"/>
</dbReference>
<name>A0A4U6SU85_SETVI</name>
<gene>
    <name evidence="2" type="ORF">SEVIR_9G102900v2</name>
</gene>
<protein>
    <submittedName>
        <fullName evidence="2">Uncharacterized protein</fullName>
    </submittedName>
</protein>
<dbReference type="Gramene" id="TKV91533">
    <property type="protein sequence ID" value="TKV91533"/>
    <property type="gene ID" value="SEVIR_9G102900v2"/>
</dbReference>
<evidence type="ECO:0000256" key="1">
    <source>
        <dbReference type="SAM" id="MobiDB-lite"/>
    </source>
</evidence>
<reference evidence="2" key="1">
    <citation type="submission" date="2019-03" db="EMBL/GenBank/DDBJ databases">
        <title>WGS assembly of Setaria viridis.</title>
        <authorList>
            <person name="Huang P."/>
            <person name="Jenkins J."/>
            <person name="Grimwood J."/>
            <person name="Barry K."/>
            <person name="Healey A."/>
            <person name="Mamidi S."/>
            <person name="Sreedasyam A."/>
            <person name="Shu S."/>
            <person name="Feldman M."/>
            <person name="Wu J."/>
            <person name="Yu Y."/>
            <person name="Chen C."/>
            <person name="Johnson J."/>
            <person name="Rokhsar D."/>
            <person name="Baxter I."/>
            <person name="Schmutz J."/>
            <person name="Brutnell T."/>
            <person name="Kellogg E."/>
        </authorList>
    </citation>
    <scope>NUCLEOTIDE SEQUENCE [LARGE SCALE GENOMIC DNA]</scope>
</reference>